<keyword evidence="8 9" id="KW-0368">Histidine biosynthesis</keyword>
<dbReference type="Gene3D" id="3.40.640.10">
    <property type="entry name" value="Type I PLP-dependent aspartate aminotransferase-like (Major domain)"/>
    <property type="match status" value="1"/>
</dbReference>
<comment type="subunit">
    <text evidence="3 9">Homodimer.</text>
</comment>
<dbReference type="PANTHER" id="PTHR42885:SF2">
    <property type="entry name" value="HISTIDINOL-PHOSPHATE AMINOTRANSFERASE"/>
    <property type="match status" value="1"/>
</dbReference>
<keyword evidence="7 9" id="KW-0663">Pyridoxal phosphate</keyword>
<organism evidence="11 12">
    <name type="scientific">Leptolyngbya foveolarum</name>
    <dbReference type="NCBI Taxonomy" id="47253"/>
    <lineage>
        <taxon>Bacteria</taxon>
        <taxon>Bacillati</taxon>
        <taxon>Cyanobacteriota</taxon>
        <taxon>Cyanophyceae</taxon>
        <taxon>Leptolyngbyales</taxon>
        <taxon>Leptolyngbyaceae</taxon>
        <taxon>Leptolyngbya group</taxon>
        <taxon>Leptolyngbya</taxon>
    </lineage>
</organism>
<evidence type="ECO:0000256" key="5">
    <source>
        <dbReference type="ARBA" id="ARBA00022605"/>
    </source>
</evidence>
<evidence type="ECO:0000256" key="6">
    <source>
        <dbReference type="ARBA" id="ARBA00022679"/>
    </source>
</evidence>
<dbReference type="EC" id="2.6.1.9" evidence="9"/>
<dbReference type="GO" id="GO:0004400">
    <property type="term" value="F:histidinol-phosphate transaminase activity"/>
    <property type="evidence" value="ECO:0007669"/>
    <property type="project" value="UniProtKB-UniRule"/>
</dbReference>
<dbReference type="Pfam" id="PF00155">
    <property type="entry name" value="Aminotran_1_2"/>
    <property type="match status" value="1"/>
</dbReference>
<keyword evidence="5 9" id="KW-0028">Amino-acid biosynthesis</keyword>
<dbReference type="CDD" id="cd00609">
    <property type="entry name" value="AAT_like"/>
    <property type="match status" value="1"/>
</dbReference>
<accession>A0A2W4UPN3</accession>
<feature type="modified residue" description="N6-(pyridoxal phosphate)lysine" evidence="9">
    <location>
        <position position="240"/>
    </location>
</feature>
<comment type="catalytic activity">
    <reaction evidence="9">
        <text>L-histidinol phosphate + 2-oxoglutarate = 3-(imidazol-4-yl)-2-oxopropyl phosphate + L-glutamate</text>
        <dbReference type="Rhea" id="RHEA:23744"/>
        <dbReference type="ChEBI" id="CHEBI:16810"/>
        <dbReference type="ChEBI" id="CHEBI:29985"/>
        <dbReference type="ChEBI" id="CHEBI:57766"/>
        <dbReference type="ChEBI" id="CHEBI:57980"/>
        <dbReference type="EC" id="2.6.1.9"/>
    </reaction>
</comment>
<sequence>MTFLRDDLTQLAAYKSPHPTDSDGEADRVQPVLDGLDTNESPLDLPEDLKADLAEAYCHQISANRYPNGDHQALKQAIVDYALRSGKIAPEIISPENVTLGNGSDELIRSVLMATCLGNHGSILVSEPTFSMYGILANTLGVKVCRLQRQDNFEADTAAAQSAIESLGTADVPPVRAVFMVHPNSPTGNALTQRELDWLKQLSTDVLVVVDEAYFEFSGHTTLSDALSRPNWLVLRTFSKAFRLAAHRVGYGIAHPAIISALEKLRLPYNLPSFSQAAALTALAHSDRLLTQIPTLISERDRLSQVLSEHPYLQVWPSDSNFIYVRLSDRGQAALEVTKQADGLVKMFEQLRASGTLIRHTGGGLRISIGTAAENRRTLANLQQVLGSKP</sequence>
<dbReference type="SUPFAM" id="SSF53383">
    <property type="entry name" value="PLP-dependent transferases"/>
    <property type="match status" value="1"/>
</dbReference>
<dbReference type="EMBL" id="QBMC01000014">
    <property type="protein sequence ID" value="PZO22054.1"/>
    <property type="molecule type" value="Genomic_DNA"/>
</dbReference>
<dbReference type="InterPro" id="IPR015422">
    <property type="entry name" value="PyrdxlP-dep_Trfase_small"/>
</dbReference>
<dbReference type="AlphaFoldDB" id="A0A2W4UPN3"/>
<keyword evidence="6 9" id="KW-0808">Transferase</keyword>
<dbReference type="InterPro" id="IPR015424">
    <property type="entry name" value="PyrdxlP-dep_Trfase"/>
</dbReference>
<keyword evidence="4 9" id="KW-0032">Aminotransferase</keyword>
<evidence type="ECO:0000313" key="11">
    <source>
        <dbReference type="EMBL" id="PZO22054.1"/>
    </source>
</evidence>
<dbReference type="NCBIfam" id="NF002726">
    <property type="entry name" value="PRK02610.1"/>
    <property type="match status" value="1"/>
</dbReference>
<dbReference type="Proteomes" id="UP000249354">
    <property type="component" value="Unassembled WGS sequence"/>
</dbReference>
<evidence type="ECO:0000256" key="4">
    <source>
        <dbReference type="ARBA" id="ARBA00022576"/>
    </source>
</evidence>
<evidence type="ECO:0000256" key="7">
    <source>
        <dbReference type="ARBA" id="ARBA00022898"/>
    </source>
</evidence>
<evidence type="ECO:0000256" key="3">
    <source>
        <dbReference type="ARBA" id="ARBA00011738"/>
    </source>
</evidence>
<gene>
    <name evidence="9" type="primary">hisC</name>
    <name evidence="11" type="ORF">DCF25_03725</name>
</gene>
<dbReference type="HAMAP" id="MF_01023">
    <property type="entry name" value="HisC_aminotrans_2"/>
    <property type="match status" value="1"/>
</dbReference>
<comment type="similarity">
    <text evidence="2 9">Belongs to the class-II pyridoxal-phosphate-dependent aminotransferase family. Histidinol-phosphate aminotransferase subfamily.</text>
</comment>
<reference evidence="12" key="1">
    <citation type="submission" date="2018-04" db="EMBL/GenBank/DDBJ databases">
        <authorList>
            <person name="Cornet L."/>
        </authorList>
    </citation>
    <scope>NUCLEOTIDE SEQUENCE [LARGE SCALE GENOMIC DNA]</scope>
</reference>
<evidence type="ECO:0000256" key="8">
    <source>
        <dbReference type="ARBA" id="ARBA00023102"/>
    </source>
</evidence>
<evidence type="ECO:0000259" key="10">
    <source>
        <dbReference type="Pfam" id="PF00155"/>
    </source>
</evidence>
<dbReference type="GO" id="GO:0030170">
    <property type="term" value="F:pyridoxal phosphate binding"/>
    <property type="evidence" value="ECO:0007669"/>
    <property type="project" value="InterPro"/>
</dbReference>
<dbReference type="UniPathway" id="UPA00031">
    <property type="reaction ID" value="UER00012"/>
</dbReference>
<evidence type="ECO:0000313" key="12">
    <source>
        <dbReference type="Proteomes" id="UP000249354"/>
    </source>
</evidence>
<dbReference type="Gene3D" id="3.90.1150.10">
    <property type="entry name" value="Aspartate Aminotransferase, domain 1"/>
    <property type="match status" value="1"/>
</dbReference>
<comment type="pathway">
    <text evidence="9">Amino-acid biosynthesis; L-histidine biosynthesis; L-histidine from 5-phospho-alpha-D-ribose 1-diphosphate: step 7/9.</text>
</comment>
<protein>
    <recommendedName>
        <fullName evidence="9">Histidinol-phosphate aminotransferase</fullName>
        <ecNumber evidence="9">2.6.1.9</ecNumber>
    </recommendedName>
    <alternativeName>
        <fullName evidence="9">Imidazole acetol-phosphate transaminase</fullName>
    </alternativeName>
</protein>
<dbReference type="PANTHER" id="PTHR42885">
    <property type="entry name" value="HISTIDINOL-PHOSPHATE AMINOTRANSFERASE-RELATED"/>
    <property type="match status" value="1"/>
</dbReference>
<evidence type="ECO:0000256" key="9">
    <source>
        <dbReference type="HAMAP-Rule" id="MF_01023"/>
    </source>
</evidence>
<dbReference type="InterPro" id="IPR015421">
    <property type="entry name" value="PyrdxlP-dep_Trfase_major"/>
</dbReference>
<dbReference type="InterPro" id="IPR004839">
    <property type="entry name" value="Aminotransferase_I/II_large"/>
</dbReference>
<comment type="cofactor">
    <cofactor evidence="1 9">
        <name>pyridoxal 5'-phosphate</name>
        <dbReference type="ChEBI" id="CHEBI:597326"/>
    </cofactor>
</comment>
<proteinExistence type="inferred from homology"/>
<dbReference type="InterPro" id="IPR005861">
    <property type="entry name" value="HisP_aminotrans"/>
</dbReference>
<comment type="caution">
    <text evidence="11">The sequence shown here is derived from an EMBL/GenBank/DDBJ whole genome shotgun (WGS) entry which is preliminary data.</text>
</comment>
<evidence type="ECO:0000256" key="2">
    <source>
        <dbReference type="ARBA" id="ARBA00007970"/>
    </source>
</evidence>
<name>A0A2W4UPN3_9CYAN</name>
<reference evidence="11 12" key="2">
    <citation type="submission" date="2018-06" db="EMBL/GenBank/DDBJ databases">
        <title>Metagenomic assembly of (sub)arctic Cyanobacteria and their associated microbiome from non-axenic cultures.</title>
        <authorList>
            <person name="Baurain D."/>
        </authorList>
    </citation>
    <scope>NUCLEOTIDE SEQUENCE [LARGE SCALE GENOMIC DNA]</scope>
    <source>
        <strain evidence="11">ULC129bin1</strain>
    </source>
</reference>
<feature type="domain" description="Aminotransferase class I/classII large" evidence="10">
    <location>
        <begin position="36"/>
        <end position="380"/>
    </location>
</feature>
<evidence type="ECO:0000256" key="1">
    <source>
        <dbReference type="ARBA" id="ARBA00001933"/>
    </source>
</evidence>
<dbReference type="GO" id="GO:0000105">
    <property type="term" value="P:L-histidine biosynthetic process"/>
    <property type="evidence" value="ECO:0007669"/>
    <property type="project" value="UniProtKB-UniRule"/>
</dbReference>